<dbReference type="Gramene" id="OIT38420">
    <property type="protein sequence ID" value="OIT38420"/>
    <property type="gene ID" value="A4A49_46779"/>
</dbReference>
<feature type="region of interest" description="Disordered" evidence="1">
    <location>
        <begin position="28"/>
        <end position="82"/>
    </location>
</feature>
<dbReference type="AlphaFoldDB" id="A0A314L9S0"/>
<accession>A0A314L9S0</accession>
<protein>
    <submittedName>
        <fullName evidence="2">Uncharacterized protein</fullName>
    </submittedName>
</protein>
<evidence type="ECO:0000313" key="2">
    <source>
        <dbReference type="EMBL" id="OIT38420.1"/>
    </source>
</evidence>
<comment type="caution">
    <text evidence="2">The sequence shown here is derived from an EMBL/GenBank/DDBJ whole genome shotgun (WGS) entry which is preliminary data.</text>
</comment>
<keyword evidence="3" id="KW-1185">Reference proteome</keyword>
<evidence type="ECO:0000256" key="1">
    <source>
        <dbReference type="SAM" id="MobiDB-lite"/>
    </source>
</evidence>
<gene>
    <name evidence="2" type="ORF">A4A49_46779</name>
</gene>
<evidence type="ECO:0000313" key="3">
    <source>
        <dbReference type="Proteomes" id="UP000187609"/>
    </source>
</evidence>
<name>A0A314L9S0_NICAT</name>
<sequence>MLNLKMMRIFTMPWNFFTKMRIILSRLHQRRGGSEQLPKLSTEESSSSEEIKEENDNTYDYRGNHEECSSSSTGVVAGSNSSSTHYKLHELLAQSRDEESHQVDDEIMQLANDMPVLDTPD</sequence>
<dbReference type="Proteomes" id="UP000187609">
    <property type="component" value="Unassembled WGS sequence"/>
</dbReference>
<proteinExistence type="predicted"/>
<organism evidence="2 3">
    <name type="scientific">Nicotiana attenuata</name>
    <name type="common">Coyote tobacco</name>
    <dbReference type="NCBI Taxonomy" id="49451"/>
    <lineage>
        <taxon>Eukaryota</taxon>
        <taxon>Viridiplantae</taxon>
        <taxon>Streptophyta</taxon>
        <taxon>Embryophyta</taxon>
        <taxon>Tracheophyta</taxon>
        <taxon>Spermatophyta</taxon>
        <taxon>Magnoliopsida</taxon>
        <taxon>eudicotyledons</taxon>
        <taxon>Gunneridae</taxon>
        <taxon>Pentapetalae</taxon>
        <taxon>asterids</taxon>
        <taxon>lamiids</taxon>
        <taxon>Solanales</taxon>
        <taxon>Solanaceae</taxon>
        <taxon>Nicotianoideae</taxon>
        <taxon>Nicotianeae</taxon>
        <taxon>Nicotiana</taxon>
    </lineage>
</organism>
<feature type="compositionally biased region" description="Polar residues" evidence="1">
    <location>
        <begin position="69"/>
        <end position="82"/>
    </location>
</feature>
<dbReference type="EMBL" id="MJEQ01000207">
    <property type="protein sequence ID" value="OIT38420.1"/>
    <property type="molecule type" value="Genomic_DNA"/>
</dbReference>
<reference evidence="2" key="1">
    <citation type="submission" date="2016-11" db="EMBL/GenBank/DDBJ databases">
        <title>The genome of Nicotiana attenuata.</title>
        <authorList>
            <person name="Xu S."/>
            <person name="Brockmoeller T."/>
            <person name="Gaquerel E."/>
            <person name="Navarro A."/>
            <person name="Kuhl H."/>
            <person name="Gase K."/>
            <person name="Ling Z."/>
            <person name="Zhou W."/>
            <person name="Kreitzer C."/>
            <person name="Stanke M."/>
            <person name="Tang H."/>
            <person name="Lyons E."/>
            <person name="Pandey P."/>
            <person name="Pandey S.P."/>
            <person name="Timmermann B."/>
            <person name="Baldwin I.T."/>
        </authorList>
    </citation>
    <scope>NUCLEOTIDE SEQUENCE [LARGE SCALE GENOMIC DNA]</scope>
    <source>
        <strain evidence="2">UT</strain>
    </source>
</reference>